<dbReference type="AlphaFoldDB" id="A0AA97KT14"/>
<dbReference type="PANTHER" id="PTHR14845">
    <property type="entry name" value="COILED-COIL DOMAIN-CONTAINING 166"/>
    <property type="match status" value="1"/>
</dbReference>
<dbReference type="InterPro" id="IPR032777">
    <property type="entry name" value="DUF4515"/>
</dbReference>
<sequence length="354" mass="41372">MNVFPQEQRILKTVSREKLHLMNPELLLFRAPPLPFLSNKDAQGYSQRRGKGIRRRCAGLTMAPKRGKKEQPAREEPPVTRDVAEDVGPTQEAALLLQDYERICQELENMKVQRAQLQEQNDFLQQEAQCLRSESLEFMGYLAKRAQRRKDAVVSLSEENRQMLREIQQQHQEVLAHFQEQQATLRQQLLHKEAELARLGSELEGLGEIRALQQEQVARIQELQRELAAARKQQVERLQETKAHFLRQKAAYEKEARQQVERLAQQAQEVATQCQQEHGEAVKRQNQELRQELQQLVRRANELRKHKHRLEEQAQRLRQEHCCLQEMALLRHGCGRQEDIPSRGNATGKRGENH</sequence>
<name>A0AA97KT14_EUBMA</name>
<organism evidence="4 5">
    <name type="scientific">Eublepharis macularius</name>
    <name type="common">Leopard gecko</name>
    <name type="synonym">Cyrtodactylus macularius</name>
    <dbReference type="NCBI Taxonomy" id="481883"/>
    <lineage>
        <taxon>Eukaryota</taxon>
        <taxon>Metazoa</taxon>
        <taxon>Chordata</taxon>
        <taxon>Craniata</taxon>
        <taxon>Vertebrata</taxon>
        <taxon>Euteleostomi</taxon>
        <taxon>Lepidosauria</taxon>
        <taxon>Squamata</taxon>
        <taxon>Bifurcata</taxon>
        <taxon>Gekkota</taxon>
        <taxon>Eublepharidae</taxon>
        <taxon>Eublepharinae</taxon>
        <taxon>Eublepharis</taxon>
    </lineage>
</organism>
<dbReference type="RefSeq" id="XP_054828813.1">
    <property type="nucleotide sequence ID" value="XM_054972838.1"/>
</dbReference>
<feature type="coiled-coil region" evidence="2">
    <location>
        <begin position="206"/>
        <end position="320"/>
    </location>
</feature>
<evidence type="ECO:0000259" key="3">
    <source>
        <dbReference type="Pfam" id="PF14988"/>
    </source>
</evidence>
<reference evidence="5" key="1">
    <citation type="submission" date="2025-08" db="UniProtKB">
        <authorList>
            <consortium name="RefSeq"/>
        </authorList>
    </citation>
    <scope>IDENTIFICATION</scope>
    <source>
        <tissue evidence="5">Blood</tissue>
    </source>
</reference>
<evidence type="ECO:0000313" key="4">
    <source>
        <dbReference type="Proteomes" id="UP001190640"/>
    </source>
</evidence>
<protein>
    <submittedName>
        <fullName evidence="5">Coiled-coil domain-containing protein 166-like</fullName>
    </submittedName>
</protein>
<feature type="coiled-coil region" evidence="2">
    <location>
        <begin position="90"/>
        <end position="173"/>
    </location>
</feature>
<dbReference type="Proteomes" id="UP001190640">
    <property type="component" value="Chromosome 1"/>
</dbReference>
<evidence type="ECO:0000256" key="2">
    <source>
        <dbReference type="SAM" id="Coils"/>
    </source>
</evidence>
<dbReference type="PANTHER" id="PTHR14845:SF0">
    <property type="entry name" value="DUF4515 DOMAIN-CONTAINING PROTEIN"/>
    <property type="match status" value="1"/>
</dbReference>
<keyword evidence="1 2" id="KW-0175">Coiled coil</keyword>
<gene>
    <name evidence="5" type="primary">LOC129325221</name>
</gene>
<dbReference type="GeneID" id="129325221"/>
<accession>A0AA97KT14</accession>
<dbReference type="Pfam" id="PF14988">
    <property type="entry name" value="DUF4515"/>
    <property type="match status" value="1"/>
</dbReference>
<feature type="domain" description="DUF4515" evidence="3">
    <location>
        <begin position="137"/>
        <end position="325"/>
    </location>
</feature>
<proteinExistence type="predicted"/>
<evidence type="ECO:0000256" key="1">
    <source>
        <dbReference type="ARBA" id="ARBA00023054"/>
    </source>
</evidence>
<evidence type="ECO:0000313" key="5">
    <source>
        <dbReference type="RefSeq" id="XP_054828813.1"/>
    </source>
</evidence>
<keyword evidence="4" id="KW-1185">Reference proteome</keyword>
<dbReference type="KEGG" id="emc:129325221"/>